<dbReference type="InterPro" id="IPR018247">
    <property type="entry name" value="EF_Hand_1_Ca_BS"/>
</dbReference>
<dbReference type="GO" id="GO:0005509">
    <property type="term" value="F:calcium ion binding"/>
    <property type="evidence" value="ECO:0007669"/>
    <property type="project" value="InterPro"/>
</dbReference>
<dbReference type="Pfam" id="PF00036">
    <property type="entry name" value="EF-hand_1"/>
    <property type="match status" value="1"/>
</dbReference>
<dbReference type="GO" id="GO:0005634">
    <property type="term" value="C:nucleus"/>
    <property type="evidence" value="ECO:0007669"/>
    <property type="project" value="TreeGrafter"/>
</dbReference>
<dbReference type="GO" id="GO:0030425">
    <property type="term" value="C:dendrite"/>
    <property type="evidence" value="ECO:0007669"/>
    <property type="project" value="TreeGrafter"/>
</dbReference>
<dbReference type="GO" id="GO:0099509">
    <property type="term" value="P:regulation of presynaptic cytosolic calcium ion concentration"/>
    <property type="evidence" value="ECO:0007669"/>
    <property type="project" value="TreeGrafter"/>
</dbReference>
<evidence type="ECO:0000256" key="1">
    <source>
        <dbReference type="ARBA" id="ARBA00022837"/>
    </source>
</evidence>
<dbReference type="SMART" id="SM00054">
    <property type="entry name" value="EFh"/>
    <property type="match status" value="6"/>
</dbReference>
<dbReference type="AlphaFoldDB" id="A0A6P4YJJ4"/>
<dbReference type="GeneID" id="109473896"/>
<dbReference type="PANTHER" id="PTHR19972:SF10">
    <property type="entry name" value="CALBINDIN-32"/>
    <property type="match status" value="1"/>
</dbReference>
<dbReference type="GO" id="GO:0005829">
    <property type="term" value="C:cytosol"/>
    <property type="evidence" value="ECO:0007669"/>
    <property type="project" value="TreeGrafter"/>
</dbReference>
<dbReference type="RefSeq" id="XP_019629590.1">
    <property type="nucleotide sequence ID" value="XM_019774031.1"/>
</dbReference>
<keyword evidence="3" id="KW-1185">Reference proteome</keyword>
<dbReference type="PROSITE" id="PS00018">
    <property type="entry name" value="EF_HAND_1"/>
    <property type="match status" value="6"/>
</dbReference>
<accession>A0A6P4YJJ4</accession>
<dbReference type="InterPro" id="IPR051001">
    <property type="entry name" value="Calbindin_Ca-bind"/>
</dbReference>
<dbReference type="GO" id="GO:0043195">
    <property type="term" value="C:terminal bouton"/>
    <property type="evidence" value="ECO:0007669"/>
    <property type="project" value="TreeGrafter"/>
</dbReference>
<reference evidence="4" key="1">
    <citation type="submission" date="2025-08" db="UniProtKB">
        <authorList>
            <consortium name="RefSeq"/>
        </authorList>
    </citation>
    <scope>IDENTIFICATION</scope>
    <source>
        <tissue evidence="4">Gonad</tissue>
    </source>
</reference>
<dbReference type="KEGG" id="bbel:109473896"/>
<feature type="domain" description="EF-hand" evidence="2">
    <location>
        <begin position="154"/>
        <end position="189"/>
    </location>
</feature>
<dbReference type="InterPro" id="IPR002048">
    <property type="entry name" value="EF_hand_dom"/>
</dbReference>
<feature type="domain" description="EF-hand" evidence="2">
    <location>
        <begin position="66"/>
        <end position="101"/>
    </location>
</feature>
<name>A0A6P4YJJ4_BRABE</name>
<dbReference type="SUPFAM" id="SSF47473">
    <property type="entry name" value="EF-hand"/>
    <property type="match status" value="2"/>
</dbReference>
<dbReference type="CDD" id="cd15902">
    <property type="entry name" value="EFh_HEF"/>
    <property type="match status" value="1"/>
</dbReference>
<sequence length="310" mass="35599">MAEGSAAFDGFLAKYTGDLTSAQFMEVWDHFDKDGNGFIEGKELDDFFRELARQKGGKDEQPSDQEISDMREAIMLKFDDNKDGRISMNEMSSILPMEESFLLLFRQQVGTSVEFMEIWRKYDADCSGYIESEELRSFLTDLLSKAGKDVTEDKLAEYVETILKMFDSNNDRKLELKEMAQLLPVKENFLTQFQIFEGSRVSREEFDKIFAHYDKDKSGTIEDSELCGLLKDLMEHGEKDQADWLGNDSLGFIKGLLGWLQKLKARLTNKELDAKVLEENKELLLKICDIDKDGRLSKDELAMLLCDAEL</sequence>
<dbReference type="Proteomes" id="UP000515135">
    <property type="component" value="Unplaced"/>
</dbReference>
<feature type="domain" description="EF-hand" evidence="2">
    <location>
        <begin position="19"/>
        <end position="54"/>
    </location>
</feature>
<dbReference type="OrthoDB" id="428774at2759"/>
<dbReference type="InterPro" id="IPR011992">
    <property type="entry name" value="EF-hand-dom_pair"/>
</dbReference>
<evidence type="ECO:0000313" key="3">
    <source>
        <dbReference type="Proteomes" id="UP000515135"/>
    </source>
</evidence>
<gene>
    <name evidence="4" type="primary">LOC109473896</name>
</gene>
<dbReference type="Pfam" id="PF13202">
    <property type="entry name" value="EF-hand_5"/>
    <property type="match status" value="1"/>
</dbReference>
<proteinExistence type="predicted"/>
<protein>
    <submittedName>
        <fullName evidence="4">Calretinin-like isoform X1</fullName>
    </submittedName>
</protein>
<dbReference type="GO" id="GO:1900271">
    <property type="term" value="P:regulation of long-term synaptic potentiation"/>
    <property type="evidence" value="ECO:0007669"/>
    <property type="project" value="TreeGrafter"/>
</dbReference>
<dbReference type="PROSITE" id="PS50222">
    <property type="entry name" value="EF_HAND_2"/>
    <property type="match status" value="5"/>
</dbReference>
<organism evidence="3 4">
    <name type="scientific">Branchiostoma belcheri</name>
    <name type="common">Amphioxus</name>
    <dbReference type="NCBI Taxonomy" id="7741"/>
    <lineage>
        <taxon>Eukaryota</taxon>
        <taxon>Metazoa</taxon>
        <taxon>Chordata</taxon>
        <taxon>Cephalochordata</taxon>
        <taxon>Leptocardii</taxon>
        <taxon>Amphioxiformes</taxon>
        <taxon>Branchiostomatidae</taxon>
        <taxon>Branchiostoma</taxon>
    </lineage>
</organism>
<keyword evidence="1" id="KW-0106">Calcium</keyword>
<evidence type="ECO:0000313" key="4">
    <source>
        <dbReference type="RefSeq" id="XP_019629590.1"/>
    </source>
</evidence>
<feature type="domain" description="EF-hand" evidence="2">
    <location>
        <begin position="110"/>
        <end position="145"/>
    </location>
</feature>
<dbReference type="Gene3D" id="1.10.238.10">
    <property type="entry name" value="EF-hand"/>
    <property type="match status" value="3"/>
</dbReference>
<evidence type="ECO:0000259" key="2">
    <source>
        <dbReference type="PROSITE" id="PS50222"/>
    </source>
</evidence>
<feature type="domain" description="EF-hand" evidence="2">
    <location>
        <begin position="201"/>
        <end position="236"/>
    </location>
</feature>
<dbReference type="Pfam" id="PF13499">
    <property type="entry name" value="EF-hand_7"/>
    <property type="match status" value="2"/>
</dbReference>
<dbReference type="PANTHER" id="PTHR19972">
    <property type="entry name" value="CALBINDIN"/>
    <property type="match status" value="1"/>
</dbReference>